<proteinExistence type="predicted"/>
<keyword evidence="4" id="KW-1185">Reference proteome</keyword>
<keyword evidence="2" id="KW-0732">Signal</keyword>
<protein>
    <submittedName>
        <fullName evidence="3">Uncharacterized protein</fullName>
    </submittedName>
</protein>
<evidence type="ECO:0000256" key="2">
    <source>
        <dbReference type="SAM" id="SignalP"/>
    </source>
</evidence>
<evidence type="ECO:0000256" key="1">
    <source>
        <dbReference type="SAM" id="MobiDB-lite"/>
    </source>
</evidence>
<dbReference type="Proteomes" id="UP000191285">
    <property type="component" value="Unassembled WGS sequence"/>
</dbReference>
<dbReference type="EMBL" id="MLKD01000026">
    <property type="protein sequence ID" value="OQE15874.1"/>
    <property type="molecule type" value="Genomic_DNA"/>
</dbReference>
<gene>
    <name evidence="3" type="ORF">PENSTE_c026G09735</name>
</gene>
<organism evidence="3 4">
    <name type="scientific">Penicillium steckii</name>
    <dbReference type="NCBI Taxonomy" id="303698"/>
    <lineage>
        <taxon>Eukaryota</taxon>
        <taxon>Fungi</taxon>
        <taxon>Dikarya</taxon>
        <taxon>Ascomycota</taxon>
        <taxon>Pezizomycotina</taxon>
        <taxon>Eurotiomycetes</taxon>
        <taxon>Eurotiomycetidae</taxon>
        <taxon>Eurotiales</taxon>
        <taxon>Aspergillaceae</taxon>
        <taxon>Penicillium</taxon>
    </lineage>
</organism>
<feature type="compositionally biased region" description="Low complexity" evidence="1">
    <location>
        <begin position="51"/>
        <end position="128"/>
    </location>
</feature>
<name>A0A1V6SQA3_9EURO</name>
<feature type="compositionally biased region" description="Polar residues" evidence="1">
    <location>
        <begin position="310"/>
        <end position="322"/>
    </location>
</feature>
<evidence type="ECO:0000313" key="4">
    <source>
        <dbReference type="Proteomes" id="UP000191285"/>
    </source>
</evidence>
<accession>A0A1V6SQA3</accession>
<feature type="region of interest" description="Disordered" evidence="1">
    <location>
        <begin position="19"/>
        <end position="229"/>
    </location>
</feature>
<feature type="compositionally biased region" description="Polar residues" evidence="1">
    <location>
        <begin position="216"/>
        <end position="229"/>
    </location>
</feature>
<dbReference type="Pfam" id="PF15474">
    <property type="entry name" value="MU117"/>
    <property type="match status" value="1"/>
</dbReference>
<dbReference type="OrthoDB" id="3886018at2759"/>
<sequence>MVLLSVVWSGVLLLQLQGAHASPKPRSTKPIAQSSHAQIYTSSSAGPIVVSTTTTELSATSSESSQSDSSDLTTSTSQEASPTSPTTSSAPTSSDPASQFSSSDSFSETQSSQVTDSMTTTAASTTSDGIVVPISLTDSQTTTAGSDDGGDDGDNGDNGDNDDNDDDDGGDTSGGDDGDDSGGDDGGDSGSDDGGVDPSKVTDFVPVSASVDAPSNPDTVATISNSQDPSQTVTIAQGQLPEDQGSQIPAFGLGDSLPIKLTVGGQEKPARVDVFGRLSLPMDGDSDWITINDLPEPAAIGTGSDGRSGDSCNLPASMTEGASTTTTDSSSPTTTTTDDASTTTSTETPSPTLNCQQNIESDGPSPSQVSKALQDDSSFSSFCDDNESAGSLYQSMQHGMLEISAMRQSPDDELKYCKDGLQDILDTCINSNSDYGGIYEQDGEVYNITNLIAPSNPLEVDVDDGAPTAPITNGNAAPAPATTTAYTPPMPTETDGNNKGSSLCKTLAGTCIQTYKLFNDNYIYKDYTYYSRGAGLKDDVNWAIPFANNGCKVEYKCDDYGEGMSGAQIKQAVENMFESDDVEECGTTYLSNSCEIKMNGCDTHCGYRVPCGALEGDQSDYIMCY</sequence>
<comment type="caution">
    <text evidence="3">The sequence shown here is derived from an EMBL/GenBank/DDBJ whole genome shotgun (WGS) entry which is preliminary data.</text>
</comment>
<feature type="compositionally biased region" description="Low complexity" evidence="1">
    <location>
        <begin position="323"/>
        <end position="352"/>
    </location>
</feature>
<feature type="chain" id="PRO_5012190027" evidence="2">
    <location>
        <begin position="22"/>
        <end position="625"/>
    </location>
</feature>
<dbReference type="InterPro" id="IPR029167">
    <property type="entry name" value="Mug117"/>
</dbReference>
<feature type="compositionally biased region" description="Polar residues" evidence="1">
    <location>
        <begin position="353"/>
        <end position="371"/>
    </location>
</feature>
<feature type="signal peptide" evidence="2">
    <location>
        <begin position="1"/>
        <end position="21"/>
    </location>
</feature>
<dbReference type="AlphaFoldDB" id="A0A1V6SQA3"/>
<reference evidence="4" key="1">
    <citation type="journal article" date="2017" name="Nat. Microbiol.">
        <title>Global analysis of biosynthetic gene clusters reveals vast potential of secondary metabolite production in Penicillium species.</title>
        <authorList>
            <person name="Nielsen J.C."/>
            <person name="Grijseels S."/>
            <person name="Prigent S."/>
            <person name="Ji B."/>
            <person name="Dainat J."/>
            <person name="Nielsen K.F."/>
            <person name="Frisvad J.C."/>
            <person name="Workman M."/>
            <person name="Nielsen J."/>
        </authorList>
    </citation>
    <scope>NUCLEOTIDE SEQUENCE [LARGE SCALE GENOMIC DNA]</scope>
    <source>
        <strain evidence="4">IBT 24891</strain>
    </source>
</reference>
<dbReference type="STRING" id="303698.A0A1V6SQA3"/>
<feature type="compositionally biased region" description="Polar residues" evidence="1">
    <location>
        <begin position="30"/>
        <end position="45"/>
    </location>
</feature>
<evidence type="ECO:0000313" key="3">
    <source>
        <dbReference type="EMBL" id="OQE15874.1"/>
    </source>
</evidence>
<feature type="region of interest" description="Disordered" evidence="1">
    <location>
        <begin position="292"/>
        <end position="385"/>
    </location>
</feature>
<feature type="compositionally biased region" description="Acidic residues" evidence="1">
    <location>
        <begin position="148"/>
        <end position="195"/>
    </location>
</feature>